<dbReference type="SUPFAM" id="SSF55729">
    <property type="entry name" value="Acyl-CoA N-acyltransferases (Nat)"/>
    <property type="match status" value="1"/>
</dbReference>
<dbReference type="InterPro" id="IPR016181">
    <property type="entry name" value="Acyl_CoA_acyltransferase"/>
</dbReference>
<gene>
    <name evidence="2" type="ORF">AMJ74_03650</name>
</gene>
<reference evidence="2 3" key="1">
    <citation type="journal article" date="2015" name="Microbiome">
        <title>Genomic resolution of linkages in carbon, nitrogen, and sulfur cycling among widespread estuary sediment bacteria.</title>
        <authorList>
            <person name="Baker B.J."/>
            <person name="Lazar C.S."/>
            <person name="Teske A.P."/>
            <person name="Dick G.J."/>
        </authorList>
    </citation>
    <scope>NUCLEOTIDE SEQUENCE [LARGE SCALE GENOMIC DNA]</scope>
    <source>
        <strain evidence="2">SM1_77</strain>
    </source>
</reference>
<proteinExistence type="predicted"/>
<evidence type="ECO:0000313" key="2">
    <source>
        <dbReference type="EMBL" id="KPL14292.1"/>
    </source>
</evidence>
<dbReference type="InterPro" id="IPR000182">
    <property type="entry name" value="GNAT_dom"/>
</dbReference>
<accession>A0A0S8JX00</accession>
<name>A0A0S8JX00_UNCW3</name>
<comment type="caution">
    <text evidence="2">The sequence shown here is derived from an EMBL/GenBank/DDBJ whole genome shotgun (WGS) entry which is preliminary data.</text>
</comment>
<dbReference type="Pfam" id="PF00583">
    <property type="entry name" value="Acetyltransf_1"/>
    <property type="match status" value="1"/>
</dbReference>
<dbReference type="Proteomes" id="UP000050975">
    <property type="component" value="Unassembled WGS sequence"/>
</dbReference>
<organism evidence="2 3">
    <name type="scientific">candidate division WOR_3 bacterium SM1_77</name>
    <dbReference type="NCBI Taxonomy" id="1703778"/>
    <lineage>
        <taxon>Bacteria</taxon>
        <taxon>Bacteria division WOR-3</taxon>
    </lineage>
</organism>
<dbReference type="AlphaFoldDB" id="A0A0S8JX00"/>
<dbReference type="CDD" id="cd04301">
    <property type="entry name" value="NAT_SF"/>
    <property type="match status" value="1"/>
</dbReference>
<dbReference type="Pfam" id="PF14268">
    <property type="entry name" value="YoaP"/>
    <property type="match status" value="1"/>
</dbReference>
<evidence type="ECO:0000259" key="1">
    <source>
        <dbReference type="PROSITE" id="PS51186"/>
    </source>
</evidence>
<dbReference type="Gene3D" id="3.40.630.30">
    <property type="match status" value="1"/>
</dbReference>
<evidence type="ECO:0000313" key="3">
    <source>
        <dbReference type="Proteomes" id="UP000050975"/>
    </source>
</evidence>
<dbReference type="PROSITE" id="PS51186">
    <property type="entry name" value="GNAT"/>
    <property type="match status" value="1"/>
</dbReference>
<dbReference type="GO" id="GO:0016747">
    <property type="term" value="F:acyltransferase activity, transferring groups other than amino-acyl groups"/>
    <property type="evidence" value="ECO:0007669"/>
    <property type="project" value="InterPro"/>
</dbReference>
<feature type="domain" description="N-acetyltransferase" evidence="1">
    <location>
        <begin position="7"/>
        <end position="162"/>
    </location>
</feature>
<protein>
    <recommendedName>
        <fullName evidence="1">N-acetyltransferase domain-containing protein</fullName>
    </recommendedName>
</protein>
<dbReference type="InterPro" id="IPR025685">
    <property type="entry name" value="YoaP-like_dom"/>
</dbReference>
<dbReference type="EMBL" id="LJVE01000057">
    <property type="protein sequence ID" value="KPL14292.1"/>
    <property type="molecule type" value="Genomic_DNA"/>
</dbReference>
<sequence>MSNVQVIDVNTSNLYDFAHCFLQNHKHPGYIAKTAWLKKRLHEGLRYKLLVRDEGKWIGFIEYAPAARTWRAVKAKGYMVIHCIWTYPKSIQHKGYGKMLLDTCIKDAQAKGMNGVAVVTRTSLKGTFTAKRDLFIKTGFKLADSSPPDHELLAMKFEKDVPLPKFPEDFTERLEKYKKGLTIIWSNQCPYIGKSLGEIFETVKKKGIKHKAIELKTAREAQAAPTPYAVFSIIYDGKVVADHMVSNTRFKNILKEISL</sequence>